<protein>
    <recommendedName>
        <fullName evidence="3">VOC domain-containing protein</fullName>
    </recommendedName>
</protein>
<dbReference type="SUPFAM" id="SSF54593">
    <property type="entry name" value="Glyoxalase/Bleomycin resistance protein/Dihydroxybiphenyl dioxygenase"/>
    <property type="match status" value="1"/>
</dbReference>
<accession>A0A1G7EEZ6</accession>
<dbReference type="EMBL" id="FMZC01000023">
    <property type="protein sequence ID" value="SDE62224.1"/>
    <property type="molecule type" value="Genomic_DNA"/>
</dbReference>
<keyword evidence="2" id="KW-1185">Reference proteome</keyword>
<dbReference type="OrthoDB" id="8814254at2"/>
<evidence type="ECO:0000313" key="1">
    <source>
        <dbReference type="EMBL" id="SDE62224.1"/>
    </source>
</evidence>
<dbReference type="InterPro" id="IPR029068">
    <property type="entry name" value="Glyas_Bleomycin-R_OHBP_Dase"/>
</dbReference>
<dbReference type="AlphaFoldDB" id="A0A1G7EEZ6"/>
<organism evidence="1 2">
    <name type="scientific">Paracidovorax valerianellae</name>
    <dbReference type="NCBI Taxonomy" id="187868"/>
    <lineage>
        <taxon>Bacteria</taxon>
        <taxon>Pseudomonadati</taxon>
        <taxon>Pseudomonadota</taxon>
        <taxon>Betaproteobacteria</taxon>
        <taxon>Burkholderiales</taxon>
        <taxon>Comamonadaceae</taxon>
        <taxon>Paracidovorax</taxon>
    </lineage>
</organism>
<dbReference type="Proteomes" id="UP000198781">
    <property type="component" value="Unassembled WGS sequence"/>
</dbReference>
<dbReference type="RefSeq" id="WP_092745949.1">
    <property type="nucleotide sequence ID" value="NZ_FMZC01000023.1"/>
</dbReference>
<evidence type="ECO:0008006" key="3">
    <source>
        <dbReference type="Google" id="ProtNLM"/>
    </source>
</evidence>
<gene>
    <name evidence="1" type="ORF">SAMN05192589_1234</name>
</gene>
<evidence type="ECO:0000313" key="2">
    <source>
        <dbReference type="Proteomes" id="UP000198781"/>
    </source>
</evidence>
<proteinExistence type="predicted"/>
<reference evidence="1 2" key="1">
    <citation type="submission" date="2016-10" db="EMBL/GenBank/DDBJ databases">
        <authorList>
            <person name="de Groot N.N."/>
        </authorList>
    </citation>
    <scope>NUCLEOTIDE SEQUENCE [LARGE SCALE GENOMIC DNA]</scope>
    <source>
        <strain evidence="1 2">DSM 16619</strain>
    </source>
</reference>
<dbReference type="STRING" id="187868.SAMN05192589_1234"/>
<name>A0A1G7EEZ6_9BURK</name>
<sequence length="140" mass="16004">MNYSSHDDIATWIHVPIPRSGEDLARDFYEKSLGLKRNYSEFLLTDDGLIRLQLKFVDQIEAINALGPSSLCSVFLAGDFLALCDRWVRCGVTIDLLQLDPGGFTAVVLDPFRNRLEFRGDEETSDFSVDTSHWPFFRRL</sequence>